<dbReference type="GO" id="GO:0005778">
    <property type="term" value="C:peroxisomal membrane"/>
    <property type="evidence" value="ECO:0007669"/>
    <property type="project" value="TreeGrafter"/>
</dbReference>
<dbReference type="FunFam" id="1.10.3270.10:FF:000001">
    <property type="entry name" value="3-hydroxy-3-methylglutaryl coenzyme A reductase"/>
    <property type="match status" value="1"/>
</dbReference>
<dbReference type="InterPro" id="IPR001312">
    <property type="entry name" value="Hexokinase"/>
</dbReference>
<evidence type="ECO:0000256" key="10">
    <source>
        <dbReference type="ARBA" id="ARBA00022824"/>
    </source>
</evidence>
<keyword evidence="13 18" id="KW-1133">Transmembrane helix</keyword>
<dbReference type="PROSITE" id="PS01192">
    <property type="entry name" value="HMG_COA_REDUCTASE_3"/>
    <property type="match status" value="1"/>
</dbReference>
<name>A0A8H3D9X8_9AGAM</name>
<dbReference type="PROSITE" id="PS00066">
    <property type="entry name" value="HMG_COA_REDUCTASE_1"/>
    <property type="match status" value="1"/>
</dbReference>
<evidence type="ECO:0000256" key="1">
    <source>
        <dbReference type="ARBA" id="ARBA00004477"/>
    </source>
</evidence>
<dbReference type="PRINTS" id="PR00475">
    <property type="entry name" value="HEXOKINASE"/>
</dbReference>
<gene>
    <name evidence="20" type="ORF">RDB_LOCUS149297</name>
</gene>
<feature type="region of interest" description="Disordered" evidence="17">
    <location>
        <begin position="1008"/>
        <end position="1030"/>
    </location>
</feature>
<dbReference type="GO" id="GO:0015936">
    <property type="term" value="P:coenzyme A metabolic process"/>
    <property type="evidence" value="ECO:0007669"/>
    <property type="project" value="InterPro"/>
</dbReference>
<evidence type="ECO:0000256" key="9">
    <source>
        <dbReference type="ARBA" id="ARBA00022777"/>
    </source>
</evidence>
<dbReference type="FunFam" id="3.30.420.40:FF:000156">
    <property type="entry name" value="Phosphotransferase"/>
    <property type="match status" value="1"/>
</dbReference>
<dbReference type="Pfam" id="PF12349">
    <property type="entry name" value="Sterol-sensing"/>
    <property type="match status" value="1"/>
</dbReference>
<dbReference type="PROSITE" id="PS50065">
    <property type="entry name" value="HMG_COA_REDUCTASE_4"/>
    <property type="match status" value="1"/>
</dbReference>
<dbReference type="FunFam" id="3.30.70.420:FF:000001">
    <property type="entry name" value="3-hydroxy-3-methylglutaryl coenzyme A reductase"/>
    <property type="match status" value="1"/>
</dbReference>
<evidence type="ECO:0000256" key="15">
    <source>
        <dbReference type="ARBA" id="ARBA00023136"/>
    </source>
</evidence>
<dbReference type="GO" id="GO:0019318">
    <property type="term" value="P:hexose metabolic process"/>
    <property type="evidence" value="ECO:0007669"/>
    <property type="project" value="UniProtKB-ARBA"/>
</dbReference>
<keyword evidence="7 18" id="KW-0812">Transmembrane</keyword>
<evidence type="ECO:0000256" key="2">
    <source>
        <dbReference type="ARBA" id="ARBA00004888"/>
    </source>
</evidence>
<sequence>MTSLTASTVSSPLSHQFPWHPFPLLTMLMTFFNYSASTILISSTFAFVLSLPLSLLLGIPLDPVALTEALPFLVITVGFDKPLRIARAVFSHPNFAPNSGIATPARRGSMLSSPTPSALKSTANSAKTAAQVVREAVDSVGPGVVRDYAIEIAVLGVGAASGVGGLKEFCALAALILACDCAALFTFYVAILNVMTEVNRIKTLRSAKRSERAPVNRIKTLRSAKRSERAPVQDPQPIQKRISNTLFGVKGSGADEVESPAARLKLLLIVAFLSLHVLNLCTTLTPATALKRHTYFSHIQRTAQQPSARVDLSSPIIAAALNQIVNDAGGEALLVRAGPPVHVKVIAPLASMKLNASSKDVQFDRPQGRFDSFMSEWSTLVGDPILSKWIVLALAVSVFLNGYLLKGIGSGAAGHGFHVKSPGVVTFAGAVDYAAKEEDNEPKPIANGRGNGALQVDTGSNVPVPVPEPSPSPEPVPREREEVVVNTPLGTPSGDKPSIGRREYDEVLQVFEAEGPSNLTDEEVILLGQRGKIAPYALEKVLGDFERAVRIRRALISRSSATKTLENSALPMKDYDYSRVQGACCENVVGYMPIPVGIAGPLIIDGESYPIPMATAEGTLVASTSRGCKALNAGGGVTTVLTQDAMTRQAMGGLNAGGGVTTVLTQDAMTRGPAIEFPSITLAAQAKRWVDSPKGAAILREAFDSTSRFARLQKLKTTIAGRTLYVRFATSTGDAMGMNMISKGTEKALETMSEYFPEMNVLALSGNYCTDKKPAAINWIEGRGKSVVAEAVIPGKVVRSVLKTTVADLVNLNIKKNLIGSAMAGSIGGFNAHAANILTAMFLATGQDPAQNVESSNCITLMEAINGGEDLLMTCSMPSIECGTVGGGTILEPQGAMLDMLGLRGAHPTSPGHNARRLARVISAAVMAGELSLMSALAAGHLIKAHMAHNRSAPATPLASRPMTPMFAPLSGLPSRNGSVSNGIPGKEGGGPLMPHLTDDEVVKAVRRPSFHQSPGTSRRGSGSITTPSGMTVAYHTRTQDGTDLPHATKKTMTDHLRKYESLFTLTPQRMRMIVDSFDETLEKGLAEYDQVVPMIPAFVFGWPHGQEAGDFLAVDLGGTNLRVCLVTLLTNGKFEITQTKYRLTEEQKQEDGEKLFDFCAECLKTFIQSHLGEGLQLGPDGTLPLGFTFSYPCAQDRIDHGKLIRWTKGFGAPNTEGHDVAEMFRKSLEKAKVPIKLTALINDTTGTLIASSYVNPRTKIAVILGTGCNAAYMEKVSNIPKIKHLGLPEDELMAINCEWGAFDSFEHQHLPRTKYDVIVDETSNKPGEQAFEKLISGRYLGEILRLIICELIDEGVLFLGQNTYKIEKAYSFDTAFLSLMESDPTDELLTVVGIFTHFYGIETTLAERQFFRALAKLVGRRAARLSACGIAALVTKGGYLDEGCSVAADGSLYSKYPGFAERVHEALTDIFGDKGKNIITHHAEDGSGMGAALIAAMTAERRAKQLYNHC</sequence>
<keyword evidence="8" id="KW-0547">Nucleotide-binding</keyword>
<evidence type="ECO:0000256" key="13">
    <source>
        <dbReference type="ARBA" id="ARBA00022989"/>
    </source>
</evidence>
<dbReference type="GO" id="GO:0004396">
    <property type="term" value="F:hexokinase activity"/>
    <property type="evidence" value="ECO:0007669"/>
    <property type="project" value="InterPro"/>
</dbReference>
<dbReference type="InterPro" id="IPR019807">
    <property type="entry name" value="Hexokinase_BS"/>
</dbReference>
<evidence type="ECO:0000256" key="18">
    <source>
        <dbReference type="SAM" id="Phobius"/>
    </source>
</evidence>
<dbReference type="PROSITE" id="PS51748">
    <property type="entry name" value="HEXOKINASE_2"/>
    <property type="match status" value="1"/>
</dbReference>
<dbReference type="Pfam" id="PF00368">
    <property type="entry name" value="HMG-CoA_red"/>
    <property type="match status" value="2"/>
</dbReference>
<feature type="compositionally biased region" description="Polar residues" evidence="17">
    <location>
        <begin position="1011"/>
        <end position="1030"/>
    </location>
</feature>
<evidence type="ECO:0000313" key="20">
    <source>
        <dbReference type="EMBL" id="CAE6517198.1"/>
    </source>
</evidence>
<dbReference type="InterPro" id="IPR009029">
    <property type="entry name" value="HMG_CoA_Rdtase_sub-bd_dom_sf"/>
</dbReference>
<evidence type="ECO:0000259" key="19">
    <source>
        <dbReference type="PROSITE" id="PS50156"/>
    </source>
</evidence>
<feature type="transmembrane region" description="Helical" evidence="18">
    <location>
        <begin position="172"/>
        <end position="195"/>
    </location>
</feature>
<dbReference type="PROSITE" id="PS50156">
    <property type="entry name" value="SSD"/>
    <property type="match status" value="1"/>
</dbReference>
<dbReference type="Gene3D" id="3.40.367.20">
    <property type="match status" value="1"/>
</dbReference>
<dbReference type="InterPro" id="IPR023074">
    <property type="entry name" value="HMG_CoA_Rdtase_cat_sf"/>
</dbReference>
<dbReference type="GO" id="GO:0008299">
    <property type="term" value="P:isoprenoid biosynthetic process"/>
    <property type="evidence" value="ECO:0007669"/>
    <property type="project" value="InterPro"/>
</dbReference>
<dbReference type="PANTHER" id="PTHR10572:SF24">
    <property type="entry name" value="3-HYDROXY-3-METHYLGLUTARYL-COENZYME A REDUCTASE"/>
    <property type="match status" value="1"/>
</dbReference>
<dbReference type="EMBL" id="CAJMWY010004068">
    <property type="protein sequence ID" value="CAE6517198.1"/>
    <property type="molecule type" value="Genomic_DNA"/>
</dbReference>
<dbReference type="Proteomes" id="UP000663861">
    <property type="component" value="Unassembled WGS sequence"/>
</dbReference>
<dbReference type="PANTHER" id="PTHR10572">
    <property type="entry name" value="3-HYDROXY-3-METHYLGLUTARYL-COENZYME A REDUCTASE"/>
    <property type="match status" value="1"/>
</dbReference>
<keyword evidence="14" id="KW-0560">Oxidoreductase</keyword>
<dbReference type="GO" id="GO:0001678">
    <property type="term" value="P:intracellular glucose homeostasis"/>
    <property type="evidence" value="ECO:0007669"/>
    <property type="project" value="InterPro"/>
</dbReference>
<keyword evidence="6" id="KW-0808">Transferase</keyword>
<dbReference type="GO" id="GO:0005789">
    <property type="term" value="C:endoplasmic reticulum membrane"/>
    <property type="evidence" value="ECO:0007669"/>
    <property type="project" value="UniProtKB-SubCell"/>
</dbReference>
<keyword evidence="10" id="KW-0256">Endoplasmic reticulum</keyword>
<evidence type="ECO:0000256" key="11">
    <source>
        <dbReference type="ARBA" id="ARBA00022840"/>
    </source>
</evidence>
<feature type="domain" description="SSD" evidence="19">
    <location>
        <begin position="40"/>
        <end position="194"/>
    </location>
</feature>
<dbReference type="InterPro" id="IPR002202">
    <property type="entry name" value="HMG_CoA_Rdtase"/>
</dbReference>
<comment type="similarity">
    <text evidence="4">Belongs to the hexokinase family.</text>
</comment>
<dbReference type="Gene3D" id="1.10.3270.10">
    <property type="entry name" value="HMGR, N-terminal domain"/>
    <property type="match status" value="1"/>
</dbReference>
<dbReference type="InterPro" id="IPR009023">
    <property type="entry name" value="HMG_CoA_Rdtase_NAD(P)-bd_sf"/>
</dbReference>
<dbReference type="SUPFAM" id="SSF56542">
    <property type="entry name" value="Substrate-binding domain of HMG-CoA reductase"/>
    <property type="match status" value="1"/>
</dbReference>
<evidence type="ECO:0000256" key="17">
    <source>
        <dbReference type="SAM" id="MobiDB-lite"/>
    </source>
</evidence>
<dbReference type="Gene3D" id="3.30.420.40">
    <property type="match status" value="1"/>
</dbReference>
<evidence type="ECO:0000313" key="21">
    <source>
        <dbReference type="Proteomes" id="UP000663861"/>
    </source>
</evidence>
<dbReference type="CDD" id="cd00643">
    <property type="entry name" value="HMG-CoA_reductase_classI"/>
    <property type="match status" value="1"/>
</dbReference>
<comment type="caution">
    <text evidence="20">The sequence shown here is derived from an EMBL/GenBank/DDBJ whole genome shotgun (WGS) entry which is preliminary data.</text>
</comment>
<evidence type="ECO:0000256" key="4">
    <source>
        <dbReference type="ARBA" id="ARBA00009225"/>
    </source>
</evidence>
<dbReference type="FunFam" id="3.90.770.10:FF:000001">
    <property type="entry name" value="3-hydroxy-3-methylglutaryl coenzyme A reductase"/>
    <property type="match status" value="1"/>
</dbReference>
<dbReference type="SUPFAM" id="SSF53067">
    <property type="entry name" value="Actin-like ATPase domain"/>
    <property type="match status" value="2"/>
</dbReference>
<dbReference type="InterPro" id="IPR022672">
    <property type="entry name" value="Hexokinase_N"/>
</dbReference>
<dbReference type="GO" id="GO:0006696">
    <property type="term" value="P:ergosterol biosynthetic process"/>
    <property type="evidence" value="ECO:0007669"/>
    <property type="project" value="TreeGrafter"/>
</dbReference>
<feature type="region of interest" description="Disordered" evidence="17">
    <location>
        <begin position="438"/>
        <end position="500"/>
    </location>
</feature>
<dbReference type="SUPFAM" id="SSF55035">
    <property type="entry name" value="NAD-binding domain of HMG-CoA reductase"/>
    <property type="match status" value="1"/>
</dbReference>
<accession>A0A8H3D9X8</accession>
<comment type="pathway">
    <text evidence="2">Carbohydrate degradation; glycolysis; D-glyceraldehyde 3-phosphate and glycerone phosphate from D-glucose: step 1/4.</text>
</comment>
<dbReference type="GO" id="GO:0005536">
    <property type="term" value="F:D-glucose binding"/>
    <property type="evidence" value="ECO:0007669"/>
    <property type="project" value="InterPro"/>
</dbReference>
<keyword evidence="16" id="KW-0324">Glycolysis</keyword>
<organism evidence="20 21">
    <name type="scientific">Rhizoctonia solani</name>
    <dbReference type="NCBI Taxonomy" id="456999"/>
    <lineage>
        <taxon>Eukaryota</taxon>
        <taxon>Fungi</taxon>
        <taxon>Dikarya</taxon>
        <taxon>Basidiomycota</taxon>
        <taxon>Agaricomycotina</taxon>
        <taxon>Agaricomycetes</taxon>
        <taxon>Cantharellales</taxon>
        <taxon>Ceratobasidiaceae</taxon>
        <taxon>Rhizoctonia</taxon>
    </lineage>
</organism>
<keyword evidence="11" id="KW-0067">ATP-binding</keyword>
<dbReference type="InterPro" id="IPR023282">
    <property type="entry name" value="HMG_CoA_Rdtase_N"/>
</dbReference>
<evidence type="ECO:0000256" key="8">
    <source>
        <dbReference type="ARBA" id="ARBA00022741"/>
    </source>
</evidence>
<dbReference type="Pfam" id="PF00349">
    <property type="entry name" value="Hexokinase_1"/>
    <property type="match status" value="1"/>
</dbReference>
<dbReference type="GO" id="GO:0005524">
    <property type="term" value="F:ATP binding"/>
    <property type="evidence" value="ECO:0007669"/>
    <property type="project" value="UniProtKB-KW"/>
</dbReference>
<dbReference type="CDD" id="cd24087">
    <property type="entry name" value="ASKHA_NBD_HK1-2_fungi"/>
    <property type="match status" value="1"/>
</dbReference>
<dbReference type="Gene3D" id="3.90.770.10">
    <property type="entry name" value="3-hydroxy-3-methylglutaryl-coenzyme A Reductase, Chain A, domain 2"/>
    <property type="match status" value="2"/>
</dbReference>
<dbReference type="InterPro" id="IPR000731">
    <property type="entry name" value="SSD"/>
</dbReference>
<evidence type="ECO:0000256" key="7">
    <source>
        <dbReference type="ARBA" id="ARBA00022692"/>
    </source>
</evidence>
<dbReference type="UniPathway" id="UPA00109">
    <property type="reaction ID" value="UER00180"/>
</dbReference>
<dbReference type="EC" id="1.1.1.34" evidence="5"/>
<protein>
    <recommendedName>
        <fullName evidence="5">hydroxymethylglutaryl-CoA reductase (NADPH)</fullName>
        <ecNumber evidence="5">1.1.1.34</ecNumber>
    </recommendedName>
</protein>
<keyword evidence="15 18" id="KW-0472">Membrane</keyword>
<dbReference type="PROSITE" id="PS00378">
    <property type="entry name" value="HEXOKINASE_1"/>
    <property type="match status" value="1"/>
</dbReference>
<dbReference type="InterPro" id="IPR022673">
    <property type="entry name" value="Hexokinase_C"/>
</dbReference>
<keyword evidence="12" id="KW-0521">NADP</keyword>
<dbReference type="Pfam" id="PF03727">
    <property type="entry name" value="Hexokinase_2"/>
    <property type="match status" value="1"/>
</dbReference>
<feature type="compositionally biased region" description="Pro residues" evidence="17">
    <location>
        <begin position="464"/>
        <end position="475"/>
    </location>
</feature>
<evidence type="ECO:0000256" key="3">
    <source>
        <dbReference type="ARBA" id="ARBA00007661"/>
    </source>
</evidence>
<evidence type="ECO:0000256" key="16">
    <source>
        <dbReference type="ARBA" id="ARBA00023152"/>
    </source>
</evidence>
<dbReference type="GO" id="GO:0004420">
    <property type="term" value="F:hydroxymethylglutaryl-CoA reductase (NADPH) activity"/>
    <property type="evidence" value="ECO:0007669"/>
    <property type="project" value="UniProtKB-EC"/>
</dbReference>
<comment type="similarity">
    <text evidence="3">Belongs to the HMG-CoA reductase family.</text>
</comment>
<dbReference type="FunFam" id="3.40.367.20:FF:000009">
    <property type="entry name" value="Phosphotransferase"/>
    <property type="match status" value="1"/>
</dbReference>
<dbReference type="InterPro" id="IPR053958">
    <property type="entry name" value="HMGCR/SNAP/NPC1-like_SSD"/>
</dbReference>
<evidence type="ECO:0000256" key="12">
    <source>
        <dbReference type="ARBA" id="ARBA00022857"/>
    </source>
</evidence>
<feature type="transmembrane region" description="Helical" evidence="18">
    <location>
        <begin position="266"/>
        <end position="287"/>
    </location>
</feature>
<dbReference type="Gene3D" id="3.30.70.420">
    <property type="entry name" value="Hydroxymethylglutaryl-CoA reductase, class I/II, NAD/NADP-binding domain"/>
    <property type="match status" value="1"/>
</dbReference>
<evidence type="ECO:0000256" key="14">
    <source>
        <dbReference type="ARBA" id="ARBA00023002"/>
    </source>
</evidence>
<evidence type="ECO:0000256" key="6">
    <source>
        <dbReference type="ARBA" id="ARBA00022679"/>
    </source>
</evidence>
<comment type="subcellular location">
    <subcellularLocation>
        <location evidence="1">Endoplasmic reticulum membrane</location>
        <topology evidence="1">Multi-pass membrane protein</topology>
    </subcellularLocation>
</comment>
<evidence type="ECO:0000256" key="5">
    <source>
        <dbReference type="ARBA" id="ARBA00012999"/>
    </source>
</evidence>
<feature type="transmembrane region" description="Helical" evidence="18">
    <location>
        <begin position="31"/>
        <end position="57"/>
    </location>
</feature>
<proteinExistence type="inferred from homology"/>
<reference evidence="20" key="1">
    <citation type="submission" date="2021-01" db="EMBL/GenBank/DDBJ databases">
        <authorList>
            <person name="Kaushik A."/>
        </authorList>
    </citation>
    <scope>NUCLEOTIDE SEQUENCE</scope>
    <source>
        <strain evidence="20">AG4-RS23</strain>
    </source>
</reference>
<dbReference type="InterPro" id="IPR023076">
    <property type="entry name" value="HMG_CoA_Rdtase_CS"/>
</dbReference>
<dbReference type="InterPro" id="IPR004554">
    <property type="entry name" value="HMG_CoA_Rdtase_eu_arc"/>
</dbReference>
<dbReference type="InterPro" id="IPR043129">
    <property type="entry name" value="ATPase_NBD"/>
</dbReference>
<dbReference type="GO" id="GO:0006096">
    <property type="term" value="P:glycolytic process"/>
    <property type="evidence" value="ECO:0007669"/>
    <property type="project" value="UniProtKB-UniPathway"/>
</dbReference>
<keyword evidence="9" id="KW-0418">Kinase</keyword>